<evidence type="ECO:0000256" key="8">
    <source>
        <dbReference type="NCBIfam" id="TIGR00188"/>
    </source>
</evidence>
<evidence type="ECO:0000313" key="9">
    <source>
        <dbReference type="EMBL" id="PZP57462.1"/>
    </source>
</evidence>
<evidence type="ECO:0000313" key="10">
    <source>
        <dbReference type="Proteomes" id="UP000249739"/>
    </source>
</evidence>
<dbReference type="GO" id="GO:0004526">
    <property type="term" value="F:ribonuclease P activity"/>
    <property type="evidence" value="ECO:0007669"/>
    <property type="project" value="UniProtKB-UniRule"/>
</dbReference>
<dbReference type="InterPro" id="IPR020539">
    <property type="entry name" value="RNase_P_CS"/>
</dbReference>
<evidence type="ECO:0000256" key="3">
    <source>
        <dbReference type="ARBA" id="ARBA00022722"/>
    </source>
</evidence>
<name>A0A2W5HPG8_9BACT</name>
<evidence type="ECO:0000256" key="5">
    <source>
        <dbReference type="ARBA" id="ARBA00022801"/>
    </source>
</evidence>
<comment type="subunit">
    <text evidence="7">Consists of a catalytic RNA component (M1 or rnpB) and a protein subunit.</text>
</comment>
<dbReference type="PROSITE" id="PS00648">
    <property type="entry name" value="RIBONUCLEASE_P"/>
    <property type="match status" value="1"/>
</dbReference>
<keyword evidence="4 7" id="KW-0255">Endonuclease</keyword>
<dbReference type="GO" id="GO:0042781">
    <property type="term" value="F:3'-tRNA processing endoribonuclease activity"/>
    <property type="evidence" value="ECO:0007669"/>
    <property type="project" value="TreeGrafter"/>
</dbReference>
<dbReference type="Gene3D" id="3.30.230.10">
    <property type="match status" value="1"/>
</dbReference>
<comment type="catalytic activity">
    <reaction evidence="7">
        <text>Endonucleolytic cleavage of RNA, removing 5'-extranucleotides from tRNA precursor.</text>
        <dbReference type="EC" id="3.1.26.5"/>
    </reaction>
</comment>
<dbReference type="AlphaFoldDB" id="A0A2W5HPG8"/>
<organism evidence="9 10">
    <name type="scientific">Micavibrio aeruginosavorus</name>
    <dbReference type="NCBI Taxonomy" id="349221"/>
    <lineage>
        <taxon>Bacteria</taxon>
        <taxon>Pseudomonadati</taxon>
        <taxon>Bdellovibrionota</taxon>
        <taxon>Bdellovibrionia</taxon>
        <taxon>Bdellovibrionales</taxon>
        <taxon>Pseudobdellovibrionaceae</taxon>
        <taxon>Micavibrio</taxon>
    </lineage>
</organism>
<dbReference type="PANTHER" id="PTHR33992">
    <property type="entry name" value="RIBONUCLEASE P PROTEIN COMPONENT"/>
    <property type="match status" value="1"/>
</dbReference>
<evidence type="ECO:0000256" key="1">
    <source>
        <dbReference type="ARBA" id="ARBA00002663"/>
    </source>
</evidence>
<evidence type="ECO:0000256" key="2">
    <source>
        <dbReference type="ARBA" id="ARBA00022694"/>
    </source>
</evidence>
<dbReference type="Proteomes" id="UP000249739">
    <property type="component" value="Unassembled WGS sequence"/>
</dbReference>
<dbReference type="InterPro" id="IPR020568">
    <property type="entry name" value="Ribosomal_Su5_D2-typ_SF"/>
</dbReference>
<dbReference type="SUPFAM" id="SSF54211">
    <property type="entry name" value="Ribosomal protein S5 domain 2-like"/>
    <property type="match status" value="1"/>
</dbReference>
<dbReference type="InterPro" id="IPR000100">
    <property type="entry name" value="RNase_P"/>
</dbReference>
<protein>
    <recommendedName>
        <fullName evidence="7 8">Ribonuclease P protein component</fullName>
        <shortName evidence="7">RNase P protein</shortName>
        <shortName evidence="7">RNaseP protein</shortName>
        <ecNumber evidence="7 8">3.1.26.5</ecNumber>
    </recommendedName>
    <alternativeName>
        <fullName evidence="7">Protein C5</fullName>
    </alternativeName>
</protein>
<reference evidence="9 10" key="1">
    <citation type="submission" date="2017-08" db="EMBL/GenBank/DDBJ databases">
        <title>Infants hospitalized years apart are colonized by the same room-sourced microbial strains.</title>
        <authorList>
            <person name="Brooks B."/>
            <person name="Olm M.R."/>
            <person name="Firek B.A."/>
            <person name="Baker R."/>
            <person name="Thomas B.C."/>
            <person name="Morowitz M.J."/>
            <person name="Banfield J.F."/>
        </authorList>
    </citation>
    <scope>NUCLEOTIDE SEQUENCE [LARGE SCALE GENOMIC DNA]</scope>
    <source>
        <strain evidence="9">S2_006_000_R2_64</strain>
    </source>
</reference>
<dbReference type="NCBIfam" id="TIGR00188">
    <property type="entry name" value="rnpA"/>
    <property type="match status" value="1"/>
</dbReference>
<proteinExistence type="inferred from homology"/>
<dbReference type="Pfam" id="PF00825">
    <property type="entry name" value="Ribonuclease_P"/>
    <property type="match status" value="1"/>
</dbReference>
<keyword evidence="5 7" id="KW-0378">Hydrolase</keyword>
<comment type="function">
    <text evidence="1 7">RNaseP catalyzes the removal of the 5'-leader sequence from pre-tRNA to produce the mature 5'-terminus. It can also cleave other RNA substrates such as 4.5S RNA. The protein component plays an auxiliary but essential role in vivo by binding to the 5'-leader sequence and broadening the substrate specificity of the ribozyme.</text>
</comment>
<dbReference type="PANTHER" id="PTHR33992:SF1">
    <property type="entry name" value="RIBONUCLEASE P PROTEIN COMPONENT"/>
    <property type="match status" value="1"/>
</dbReference>
<evidence type="ECO:0000256" key="6">
    <source>
        <dbReference type="ARBA" id="ARBA00022884"/>
    </source>
</evidence>
<keyword evidence="6 7" id="KW-0694">RNA-binding</keyword>
<accession>A0A2W5HPG8</accession>
<comment type="caution">
    <text evidence="9">The sequence shown here is derived from an EMBL/GenBank/DDBJ whole genome shotgun (WGS) entry which is preliminary data.</text>
</comment>
<dbReference type="InterPro" id="IPR014721">
    <property type="entry name" value="Ribsml_uS5_D2-typ_fold_subgr"/>
</dbReference>
<dbReference type="GO" id="GO:0030677">
    <property type="term" value="C:ribonuclease P complex"/>
    <property type="evidence" value="ECO:0007669"/>
    <property type="project" value="TreeGrafter"/>
</dbReference>
<evidence type="ECO:0000256" key="7">
    <source>
        <dbReference type="HAMAP-Rule" id="MF_00227"/>
    </source>
</evidence>
<dbReference type="GO" id="GO:0001682">
    <property type="term" value="P:tRNA 5'-leader removal"/>
    <property type="evidence" value="ECO:0007669"/>
    <property type="project" value="UniProtKB-UniRule"/>
</dbReference>
<evidence type="ECO:0000256" key="4">
    <source>
        <dbReference type="ARBA" id="ARBA00022759"/>
    </source>
</evidence>
<keyword evidence="3 7" id="KW-0540">Nuclease</keyword>
<dbReference type="EMBL" id="QFOT01000001">
    <property type="protein sequence ID" value="PZP57462.1"/>
    <property type="molecule type" value="Genomic_DNA"/>
</dbReference>
<dbReference type="HAMAP" id="MF_00227">
    <property type="entry name" value="RNase_P"/>
    <property type="match status" value="1"/>
</dbReference>
<dbReference type="GO" id="GO:0000049">
    <property type="term" value="F:tRNA binding"/>
    <property type="evidence" value="ECO:0007669"/>
    <property type="project" value="UniProtKB-UniRule"/>
</dbReference>
<sequence>MQASKEQMNNISRLGPQAAFDVLRKSREKRWTAEGLVLQALPRFENKRKGPEPYGLCISCSKKTAKRAHDRNRIKRRLKAAACEVLPSQAVENMDYMVTGRFGTADRDFEQLKRDLIWCLKKLELLKG</sequence>
<gene>
    <name evidence="7 9" type="primary">rnpA</name>
    <name evidence="9" type="ORF">DI586_00055</name>
</gene>
<dbReference type="EC" id="3.1.26.5" evidence="7 8"/>
<keyword evidence="2 7" id="KW-0819">tRNA processing</keyword>
<comment type="similarity">
    <text evidence="7">Belongs to the RnpA family.</text>
</comment>